<keyword evidence="2" id="KW-1133">Transmembrane helix</keyword>
<reference evidence="3" key="1">
    <citation type="submission" date="2021-03" db="EMBL/GenBank/DDBJ databases">
        <title>Revisited historic fungal species revealed as producer of novel bioactive compounds through whole genome sequencing and comparative genomics.</title>
        <authorList>
            <person name="Vignolle G.A."/>
            <person name="Hochenegger N."/>
            <person name="Mach R.L."/>
            <person name="Mach-Aigner A.R."/>
            <person name="Javad Rahimi M."/>
            <person name="Salim K.A."/>
            <person name="Chan C.M."/>
            <person name="Lim L.B.L."/>
            <person name="Cai F."/>
            <person name="Druzhinina I.S."/>
            <person name="U'Ren J.M."/>
            <person name="Derntl C."/>
        </authorList>
    </citation>
    <scope>NUCLEOTIDE SEQUENCE</scope>
    <source>
        <strain evidence="3">TUCIM 5799</strain>
    </source>
</reference>
<evidence type="ECO:0000313" key="3">
    <source>
        <dbReference type="EMBL" id="KAI1869571.1"/>
    </source>
</evidence>
<dbReference type="Proteomes" id="UP000829685">
    <property type="component" value="Unassembled WGS sequence"/>
</dbReference>
<organism evidence="3 4">
    <name type="scientific">Neoarthrinium moseri</name>
    <dbReference type="NCBI Taxonomy" id="1658444"/>
    <lineage>
        <taxon>Eukaryota</taxon>
        <taxon>Fungi</taxon>
        <taxon>Dikarya</taxon>
        <taxon>Ascomycota</taxon>
        <taxon>Pezizomycotina</taxon>
        <taxon>Sordariomycetes</taxon>
        <taxon>Xylariomycetidae</taxon>
        <taxon>Amphisphaeriales</taxon>
        <taxon>Apiosporaceae</taxon>
        <taxon>Neoarthrinium</taxon>
    </lineage>
</organism>
<feature type="region of interest" description="Disordered" evidence="1">
    <location>
        <begin position="205"/>
        <end position="283"/>
    </location>
</feature>
<feature type="transmembrane region" description="Helical" evidence="2">
    <location>
        <begin position="173"/>
        <end position="196"/>
    </location>
</feature>
<protein>
    <submittedName>
        <fullName evidence="3">Uncharacterized protein</fullName>
    </submittedName>
</protein>
<name>A0A9Q0AQB8_9PEZI</name>
<dbReference type="PANTHER" id="PTHR38122">
    <property type="entry name" value="GLYCOPROTEIN X"/>
    <property type="match status" value="1"/>
</dbReference>
<comment type="caution">
    <text evidence="3">The sequence shown here is derived from an EMBL/GenBank/DDBJ whole genome shotgun (WGS) entry which is preliminary data.</text>
</comment>
<gene>
    <name evidence="3" type="ORF">JX265_006661</name>
</gene>
<dbReference type="PANTHER" id="PTHR38122:SF1">
    <property type="entry name" value="GLYCOPROTEIN X"/>
    <property type="match status" value="1"/>
</dbReference>
<dbReference type="AlphaFoldDB" id="A0A9Q0AQB8"/>
<evidence type="ECO:0000313" key="4">
    <source>
        <dbReference type="Proteomes" id="UP000829685"/>
    </source>
</evidence>
<keyword evidence="4" id="KW-1185">Reference proteome</keyword>
<keyword evidence="2" id="KW-0812">Transmembrane</keyword>
<dbReference type="EMBL" id="JAFIMR010000015">
    <property type="protein sequence ID" value="KAI1869571.1"/>
    <property type="molecule type" value="Genomic_DNA"/>
</dbReference>
<evidence type="ECO:0000256" key="1">
    <source>
        <dbReference type="SAM" id="MobiDB-lite"/>
    </source>
</evidence>
<accession>A0A9Q0AQB8</accession>
<keyword evidence="2" id="KW-0472">Membrane</keyword>
<evidence type="ECO:0000256" key="2">
    <source>
        <dbReference type="SAM" id="Phobius"/>
    </source>
</evidence>
<proteinExistence type="predicted"/>
<sequence>MLEIRQSVTLPELCYGICNDAYVEAQAAGGPNSAICQSGSSFKLLVETCHRCIQVNAPEPEQQLLQDQFITPVFQQWLDFCSSGSSSSRTPISTVLRTTTIDLGAGSSTTSISSVLIYALENITINARPATSTSLLPSNTSLINLSSQSITSSLPTTSSIPTIITQPSRNPEWIAGPVIGSIGGVCLISICAWLWWRRRHKHANGTSATAVDDGPVEKAQLHGDSLPYSGPHELYGMPEPQEVENREIVPPAELPGHNGPEAGSTALMEAPASPASKELPAGS</sequence>